<dbReference type="PANTHER" id="PTHR12788">
    <property type="entry name" value="PROTEIN-TYROSINE SULFOTRANSFERASE 2"/>
    <property type="match status" value="1"/>
</dbReference>
<name>A0A3B0XFM1_9ZZZZ</name>
<dbReference type="AlphaFoldDB" id="A0A3B0XFM1"/>
<dbReference type="SUPFAM" id="SSF48452">
    <property type="entry name" value="TPR-like"/>
    <property type="match status" value="1"/>
</dbReference>
<proteinExistence type="predicted"/>
<dbReference type="Pfam" id="PF13181">
    <property type="entry name" value="TPR_8"/>
    <property type="match status" value="1"/>
</dbReference>
<dbReference type="Pfam" id="PF13414">
    <property type="entry name" value="TPR_11"/>
    <property type="match status" value="1"/>
</dbReference>
<keyword evidence="1" id="KW-0808">Transferase</keyword>
<accession>A0A3B0XFM1</accession>
<dbReference type="InterPro" id="IPR026634">
    <property type="entry name" value="TPST-like"/>
</dbReference>
<dbReference type="EMBL" id="UOFI01000079">
    <property type="protein sequence ID" value="VAW66471.1"/>
    <property type="molecule type" value="Genomic_DNA"/>
</dbReference>
<dbReference type="SMART" id="SM00028">
    <property type="entry name" value="TPR"/>
    <property type="match status" value="7"/>
</dbReference>
<dbReference type="InterPro" id="IPR027417">
    <property type="entry name" value="P-loop_NTPase"/>
</dbReference>
<dbReference type="Pfam" id="PF14559">
    <property type="entry name" value="TPR_19"/>
    <property type="match status" value="2"/>
</dbReference>
<gene>
    <name evidence="2" type="ORF">MNBD_GAMMA09-2649</name>
</gene>
<dbReference type="PROSITE" id="PS50005">
    <property type="entry name" value="TPR"/>
    <property type="match status" value="4"/>
</dbReference>
<evidence type="ECO:0000313" key="2">
    <source>
        <dbReference type="EMBL" id="VAW66471.1"/>
    </source>
</evidence>
<dbReference type="SUPFAM" id="SSF81901">
    <property type="entry name" value="HCP-like"/>
    <property type="match status" value="1"/>
</dbReference>
<dbReference type="Pfam" id="PF13469">
    <property type="entry name" value="Sulfotransfer_3"/>
    <property type="match status" value="1"/>
</dbReference>
<dbReference type="PROSITE" id="PS50293">
    <property type="entry name" value="TPR_REGION"/>
    <property type="match status" value="1"/>
</dbReference>
<dbReference type="PANTHER" id="PTHR12788:SF10">
    <property type="entry name" value="PROTEIN-TYROSINE SULFOTRANSFERASE"/>
    <property type="match status" value="1"/>
</dbReference>
<organism evidence="2">
    <name type="scientific">hydrothermal vent metagenome</name>
    <dbReference type="NCBI Taxonomy" id="652676"/>
    <lineage>
        <taxon>unclassified sequences</taxon>
        <taxon>metagenomes</taxon>
        <taxon>ecological metagenomes</taxon>
    </lineage>
</organism>
<dbReference type="GO" id="GO:0008476">
    <property type="term" value="F:protein-tyrosine sulfotransferase activity"/>
    <property type="evidence" value="ECO:0007669"/>
    <property type="project" value="InterPro"/>
</dbReference>
<dbReference type="InterPro" id="IPR011990">
    <property type="entry name" value="TPR-like_helical_dom_sf"/>
</dbReference>
<protein>
    <submittedName>
        <fullName evidence="2">Uncharacterized protein</fullName>
    </submittedName>
</protein>
<dbReference type="Gene3D" id="1.25.40.10">
    <property type="entry name" value="Tetratricopeptide repeat domain"/>
    <property type="match status" value="3"/>
</dbReference>
<dbReference type="InterPro" id="IPR019734">
    <property type="entry name" value="TPR_rpt"/>
</dbReference>
<dbReference type="Gene3D" id="3.40.50.300">
    <property type="entry name" value="P-loop containing nucleotide triphosphate hydrolases"/>
    <property type="match status" value="1"/>
</dbReference>
<sequence>MAKSNVLIKSKLKKANKLMSEGKLAEAKNLYSQLYATNKGNPDIALELAIVHRKLGEFKETEAISRAILANSPKHAYAHLIYGSALQCLEHMEQAISEYLKAVQFDPKLVEAHYFLGNIYQLTDQRELAAESYKTAVKLSPDFFEALNNLGAVLIELHQPIEAKKILDRALKIDPNSNQLLCNITDFYLLAGENPEQAFYYANKAYTADPTFIDAIKSLGKYYYQKPDYDKALEFYRKAYDIQPDSAITGLIAQILERRGEFDEANELISPLIKSGNTDYQILMTYSALSRKFKNQREAIEAIETKIANSRFDKPSLLNLHSELGKQYDSLKEYNSAFINYQKANQLDREFNKEVVSLNEIRDLNNTGKEDIDKWFKAYPAEFWQKLPCSENHSKRPIFVIGMFRSGTTLCEQIFASHPDVAGAGELRDINQFSYKMNTTKLHDKSPAALVNISQKQLVSAAENYLKTLDSYSADAIHVVDKMPSNFFHVGLISRMFPNAHIVHMIRDPRDVCLSMYFQRFSSQMTFSTDLIEVADYHLAYQRIMQYWHKVLDIKILDVVYEELMENQEAMTRKMLDFCNLDWNENCLNFHQNIRDVNTPSYDQVRKPLYKKSVARWKNYENNIGPLIEQLGLNLS</sequence>
<dbReference type="SUPFAM" id="SSF52540">
    <property type="entry name" value="P-loop containing nucleoside triphosphate hydrolases"/>
    <property type="match status" value="1"/>
</dbReference>
<dbReference type="GO" id="GO:0005794">
    <property type="term" value="C:Golgi apparatus"/>
    <property type="evidence" value="ECO:0007669"/>
    <property type="project" value="TreeGrafter"/>
</dbReference>
<evidence type="ECO:0000256" key="1">
    <source>
        <dbReference type="ARBA" id="ARBA00022679"/>
    </source>
</evidence>
<reference evidence="2" key="1">
    <citation type="submission" date="2018-06" db="EMBL/GenBank/DDBJ databases">
        <authorList>
            <person name="Zhirakovskaya E."/>
        </authorList>
    </citation>
    <scope>NUCLEOTIDE SEQUENCE</scope>
</reference>